<accession>A0A917VPH8</accession>
<dbReference type="RefSeq" id="WP_189326408.1">
    <property type="nucleotide sequence ID" value="NZ_BMPQ01000031.1"/>
</dbReference>
<protein>
    <submittedName>
        <fullName evidence="2">Uncharacterized protein</fullName>
    </submittedName>
</protein>
<reference evidence="2" key="1">
    <citation type="journal article" date="2014" name="Int. J. Syst. Evol. Microbiol.">
        <title>Complete genome sequence of Corynebacterium casei LMG S-19264T (=DSM 44701T), isolated from a smear-ripened cheese.</title>
        <authorList>
            <consortium name="US DOE Joint Genome Institute (JGI-PGF)"/>
            <person name="Walter F."/>
            <person name="Albersmeier A."/>
            <person name="Kalinowski J."/>
            <person name="Ruckert C."/>
        </authorList>
    </citation>
    <scope>NUCLEOTIDE SEQUENCE</scope>
    <source>
        <strain evidence="2">JCM 3035</strain>
    </source>
</reference>
<reference evidence="2" key="2">
    <citation type="submission" date="2020-09" db="EMBL/GenBank/DDBJ databases">
        <authorList>
            <person name="Sun Q."/>
            <person name="Ohkuma M."/>
        </authorList>
    </citation>
    <scope>NUCLEOTIDE SEQUENCE</scope>
    <source>
        <strain evidence="2">JCM 3035</strain>
    </source>
</reference>
<dbReference type="Proteomes" id="UP000637788">
    <property type="component" value="Unassembled WGS sequence"/>
</dbReference>
<dbReference type="EMBL" id="BMPQ01000031">
    <property type="protein sequence ID" value="GGL04966.1"/>
    <property type="molecule type" value="Genomic_DNA"/>
</dbReference>
<comment type="caution">
    <text evidence="2">The sequence shown here is derived from an EMBL/GenBank/DDBJ whole genome shotgun (WGS) entry which is preliminary data.</text>
</comment>
<keyword evidence="3" id="KW-1185">Reference proteome</keyword>
<evidence type="ECO:0000313" key="2">
    <source>
        <dbReference type="EMBL" id="GGL04966.1"/>
    </source>
</evidence>
<gene>
    <name evidence="2" type="ORF">GCM10010094_77190</name>
</gene>
<evidence type="ECO:0000256" key="1">
    <source>
        <dbReference type="SAM" id="MobiDB-lite"/>
    </source>
</evidence>
<name>A0A917VPH8_9ACTN</name>
<organism evidence="2 3">
    <name type="scientific">Streptomyces flaveus</name>
    <dbReference type="NCBI Taxonomy" id="66370"/>
    <lineage>
        <taxon>Bacteria</taxon>
        <taxon>Bacillati</taxon>
        <taxon>Actinomycetota</taxon>
        <taxon>Actinomycetes</taxon>
        <taxon>Kitasatosporales</taxon>
        <taxon>Streptomycetaceae</taxon>
        <taxon>Streptomyces</taxon>
        <taxon>Streptomyces aurantiacus group</taxon>
    </lineage>
</organism>
<feature type="compositionally biased region" description="Polar residues" evidence="1">
    <location>
        <begin position="10"/>
        <end position="24"/>
    </location>
</feature>
<sequence length="131" mass="13522">MALRRGQRQDPVSNRTEVSGSGNHVISGASGGDLEQNLVSADIPEGDLKLEAAKARLDALRTALRDHAGEVDDIDQCQAAVTLIDGQLNTGQPQQPMLNVALGGLLAAIGSAADVLAVAEALREAISGLFL</sequence>
<evidence type="ECO:0000313" key="3">
    <source>
        <dbReference type="Proteomes" id="UP000637788"/>
    </source>
</evidence>
<dbReference type="AlphaFoldDB" id="A0A917VPH8"/>
<feature type="region of interest" description="Disordered" evidence="1">
    <location>
        <begin position="1"/>
        <end position="32"/>
    </location>
</feature>
<proteinExistence type="predicted"/>